<gene>
    <name evidence="4" type="ORF">HPG69_012104</name>
</gene>
<evidence type="ECO:0000259" key="3">
    <source>
        <dbReference type="Pfam" id="PF14648"/>
    </source>
</evidence>
<feature type="domain" description="FAM91 N-terminal" evidence="2">
    <location>
        <begin position="54"/>
        <end position="110"/>
    </location>
</feature>
<dbReference type="GO" id="GO:0031410">
    <property type="term" value="C:cytoplasmic vesicle"/>
    <property type="evidence" value="ECO:0007669"/>
    <property type="project" value="TreeGrafter"/>
</dbReference>
<dbReference type="InterPro" id="IPR028091">
    <property type="entry name" value="FAM91_N_dom"/>
</dbReference>
<feature type="domain" description="FAM91 N-terminal" evidence="2">
    <location>
        <begin position="2"/>
        <end position="29"/>
    </location>
</feature>
<reference evidence="4 5" key="1">
    <citation type="journal article" date="2020" name="Mol. Biol. Evol.">
        <title>Interspecific Gene Flow and the Evolution of Specialization in Black and White Rhinoceros.</title>
        <authorList>
            <person name="Moodley Y."/>
            <person name="Westbury M.V."/>
            <person name="Russo I.M."/>
            <person name="Gopalakrishnan S."/>
            <person name="Rakotoarivelo A."/>
            <person name="Olsen R.A."/>
            <person name="Prost S."/>
            <person name="Tunstall T."/>
            <person name="Ryder O.A."/>
            <person name="Dalen L."/>
            <person name="Bruford M.W."/>
        </authorList>
    </citation>
    <scope>NUCLEOTIDE SEQUENCE [LARGE SCALE GENOMIC DNA]</scope>
    <source>
        <strain evidence="4">SBR-YM</strain>
        <tissue evidence="4">Skin</tissue>
    </source>
</reference>
<dbReference type="Pfam" id="PF14647">
    <property type="entry name" value="FAM91_N"/>
    <property type="match status" value="2"/>
</dbReference>
<evidence type="ECO:0000313" key="4">
    <source>
        <dbReference type="EMBL" id="KAF5915352.1"/>
    </source>
</evidence>
<comment type="similarity">
    <text evidence="1">Belongs to the FAM91 family.</text>
</comment>
<evidence type="ECO:0000259" key="2">
    <source>
        <dbReference type="Pfam" id="PF14647"/>
    </source>
</evidence>
<proteinExistence type="inferred from homology"/>
<dbReference type="GO" id="GO:0005802">
    <property type="term" value="C:trans-Golgi network"/>
    <property type="evidence" value="ECO:0007669"/>
    <property type="project" value="TreeGrafter"/>
</dbReference>
<feature type="domain" description="FAM91 C-terminal" evidence="3">
    <location>
        <begin position="213"/>
        <end position="265"/>
    </location>
</feature>
<comment type="caution">
    <text evidence="4">The sequence shown here is derived from an EMBL/GenBank/DDBJ whole genome shotgun (WGS) entry which is preliminary data.</text>
</comment>
<keyword evidence="5" id="KW-1185">Reference proteome</keyword>
<protein>
    <submittedName>
        <fullName evidence="4">Uncharacterized protein</fullName>
    </submittedName>
</protein>
<accession>A0A7J7EHR8</accession>
<dbReference type="PANTHER" id="PTHR28441">
    <property type="entry name" value="PROTEIN FAM91A1"/>
    <property type="match status" value="1"/>
</dbReference>
<name>A0A7J7EHR8_DICBM</name>
<dbReference type="GO" id="GO:0006886">
    <property type="term" value="P:intracellular protein transport"/>
    <property type="evidence" value="ECO:0007669"/>
    <property type="project" value="TreeGrafter"/>
</dbReference>
<dbReference type="Pfam" id="PF14648">
    <property type="entry name" value="FAM91_C"/>
    <property type="match status" value="1"/>
</dbReference>
<dbReference type="GO" id="GO:0099041">
    <property type="term" value="P:vesicle tethering to Golgi"/>
    <property type="evidence" value="ECO:0007669"/>
    <property type="project" value="TreeGrafter"/>
</dbReference>
<dbReference type="InterPro" id="IPR028097">
    <property type="entry name" value="FAM91_C_dom"/>
</dbReference>
<dbReference type="InterPro" id="IPR039199">
    <property type="entry name" value="FAM91"/>
</dbReference>
<dbReference type="AlphaFoldDB" id="A0A7J7EHR8"/>
<dbReference type="Proteomes" id="UP000551758">
    <property type="component" value="Unassembled WGS sequence"/>
</dbReference>
<dbReference type="PANTHER" id="PTHR28441:SF2">
    <property type="entry name" value="PROTEIN FAM91A1"/>
    <property type="match status" value="1"/>
</dbReference>
<dbReference type="EMBL" id="JACDTQ010002873">
    <property type="protein sequence ID" value="KAF5915352.1"/>
    <property type="molecule type" value="Genomic_DNA"/>
</dbReference>
<evidence type="ECO:0000256" key="1">
    <source>
        <dbReference type="ARBA" id="ARBA00010319"/>
    </source>
</evidence>
<organism evidence="4 5">
    <name type="scientific">Diceros bicornis minor</name>
    <name type="common">South-central black rhinoceros</name>
    <dbReference type="NCBI Taxonomy" id="77932"/>
    <lineage>
        <taxon>Eukaryota</taxon>
        <taxon>Metazoa</taxon>
        <taxon>Chordata</taxon>
        <taxon>Craniata</taxon>
        <taxon>Vertebrata</taxon>
        <taxon>Euteleostomi</taxon>
        <taxon>Mammalia</taxon>
        <taxon>Eutheria</taxon>
        <taxon>Laurasiatheria</taxon>
        <taxon>Perissodactyla</taxon>
        <taxon>Rhinocerotidae</taxon>
        <taxon>Diceros</taxon>
    </lineage>
</organism>
<sequence length="316" mass="35169">MEIMEDIMNNKKSYASLPNFTRADCLRTVISSTNKASGNCHRGMEGNVGQLDHKNDIKICILPEKYTIDKITDSGPQLSGSLDYNVVHSLYNKGFIYFNKREVINVDPLHSSCWNVPSVNTLKSTLDPRKILLSQDGEESRSPEQEALQDPADTAKISNLGLSTGHTKHIAFLFDSIIAFLMMGNLSPKVGKLSPKSLDSFPTELKKVQNTDEEKSEQPNYGFLVTLLHCESLLDLDAATYTRVLNKNYTLLVSLAPLTNEFSPSAIVLLRILDQLSRSHCLEIRFPFLLLSKGTRLQKPSHTSGLLLSISNVLKS</sequence>
<evidence type="ECO:0000313" key="5">
    <source>
        <dbReference type="Proteomes" id="UP000551758"/>
    </source>
</evidence>